<keyword evidence="4 5" id="KW-0274">FAD</keyword>
<reference evidence="9 10" key="1">
    <citation type="submission" date="2015-12" db="EMBL/GenBank/DDBJ databases">
        <authorList>
            <person name="Shamseldin A."/>
            <person name="Moawad H."/>
            <person name="Abd El-Rahim W.M."/>
            <person name="Sadowsky M.J."/>
        </authorList>
    </citation>
    <scope>NUCLEOTIDE SEQUENCE [LARGE SCALE GENOMIC DNA]</scope>
    <source>
        <strain evidence="9 10">JC234</strain>
    </source>
</reference>
<keyword evidence="3 6" id="KW-0285">Flavoprotein</keyword>
<dbReference type="STRING" id="1480615.AWJ14_06075"/>
<dbReference type="PANTHER" id="PTHR11552:SF147">
    <property type="entry name" value="CHOLINE DEHYDROGENASE, MITOCHONDRIAL"/>
    <property type="match status" value="1"/>
</dbReference>
<dbReference type="GO" id="GO:0016614">
    <property type="term" value="F:oxidoreductase activity, acting on CH-OH group of donors"/>
    <property type="evidence" value="ECO:0007669"/>
    <property type="project" value="InterPro"/>
</dbReference>
<dbReference type="InterPro" id="IPR036188">
    <property type="entry name" value="FAD/NAD-bd_sf"/>
</dbReference>
<evidence type="ECO:0000256" key="4">
    <source>
        <dbReference type="ARBA" id="ARBA00022827"/>
    </source>
</evidence>
<evidence type="ECO:0000259" key="7">
    <source>
        <dbReference type="PROSITE" id="PS00623"/>
    </source>
</evidence>
<feature type="domain" description="Glucose-methanol-choline oxidoreductase N-terminal" evidence="7">
    <location>
        <begin position="81"/>
        <end position="104"/>
    </location>
</feature>
<evidence type="ECO:0000256" key="6">
    <source>
        <dbReference type="RuleBase" id="RU003968"/>
    </source>
</evidence>
<feature type="binding site" evidence="5">
    <location>
        <begin position="91"/>
        <end position="94"/>
    </location>
    <ligand>
        <name>FAD</name>
        <dbReference type="ChEBI" id="CHEBI:57692"/>
    </ligand>
</feature>
<dbReference type="RefSeq" id="WP_066184394.1">
    <property type="nucleotide sequence ID" value="NZ_LQZT01000050.1"/>
</dbReference>
<evidence type="ECO:0000256" key="1">
    <source>
        <dbReference type="ARBA" id="ARBA00001974"/>
    </source>
</evidence>
<dbReference type="GO" id="GO:0050660">
    <property type="term" value="F:flavin adenine dinucleotide binding"/>
    <property type="evidence" value="ECO:0007669"/>
    <property type="project" value="InterPro"/>
</dbReference>
<organism evidence="9 10">
    <name type="scientific">Hoeflea olei</name>
    <dbReference type="NCBI Taxonomy" id="1480615"/>
    <lineage>
        <taxon>Bacteria</taxon>
        <taxon>Pseudomonadati</taxon>
        <taxon>Pseudomonadota</taxon>
        <taxon>Alphaproteobacteria</taxon>
        <taxon>Hyphomicrobiales</taxon>
        <taxon>Rhizobiaceae</taxon>
        <taxon>Hoeflea</taxon>
    </lineage>
</organism>
<proteinExistence type="inferred from homology"/>
<feature type="domain" description="Glucose-methanol-choline oxidoreductase N-terminal" evidence="8">
    <location>
        <begin position="254"/>
        <end position="268"/>
    </location>
</feature>
<comment type="cofactor">
    <cofactor evidence="1 5">
        <name>FAD</name>
        <dbReference type="ChEBI" id="CHEBI:57692"/>
    </cofactor>
</comment>
<dbReference type="PANTHER" id="PTHR11552">
    <property type="entry name" value="GLUCOSE-METHANOL-CHOLINE GMC OXIDOREDUCTASE"/>
    <property type="match status" value="1"/>
</dbReference>
<name>A0A1C1YPR8_9HYPH</name>
<evidence type="ECO:0000256" key="5">
    <source>
        <dbReference type="PIRSR" id="PIRSR000137-2"/>
    </source>
</evidence>
<dbReference type="PROSITE" id="PS00623">
    <property type="entry name" value="GMC_OXRED_1"/>
    <property type="match status" value="1"/>
</dbReference>
<dbReference type="SUPFAM" id="SSF51905">
    <property type="entry name" value="FAD/NAD(P)-binding domain"/>
    <property type="match status" value="1"/>
</dbReference>
<dbReference type="InterPro" id="IPR007867">
    <property type="entry name" value="GMC_OxRtase_C"/>
</dbReference>
<dbReference type="InterPro" id="IPR000172">
    <property type="entry name" value="GMC_OxRdtase_N"/>
</dbReference>
<dbReference type="Pfam" id="PF05199">
    <property type="entry name" value="GMC_oxred_C"/>
    <property type="match status" value="1"/>
</dbReference>
<feature type="binding site" evidence="5">
    <location>
        <position position="83"/>
    </location>
    <ligand>
        <name>FAD</name>
        <dbReference type="ChEBI" id="CHEBI:57692"/>
    </ligand>
</feature>
<dbReference type="Pfam" id="PF00732">
    <property type="entry name" value="GMC_oxred_N"/>
    <property type="match status" value="1"/>
</dbReference>
<comment type="similarity">
    <text evidence="2 6">Belongs to the GMC oxidoreductase family.</text>
</comment>
<dbReference type="SUPFAM" id="SSF54373">
    <property type="entry name" value="FAD-linked reductases, C-terminal domain"/>
    <property type="match status" value="1"/>
</dbReference>
<dbReference type="OrthoDB" id="9785276at2"/>
<dbReference type="PIRSF" id="PIRSF000137">
    <property type="entry name" value="Alcohol_oxidase"/>
    <property type="match status" value="1"/>
</dbReference>
<evidence type="ECO:0000313" key="10">
    <source>
        <dbReference type="Proteomes" id="UP000094795"/>
    </source>
</evidence>
<evidence type="ECO:0000256" key="3">
    <source>
        <dbReference type="ARBA" id="ARBA00022630"/>
    </source>
</evidence>
<keyword evidence="10" id="KW-1185">Reference proteome</keyword>
<evidence type="ECO:0000256" key="2">
    <source>
        <dbReference type="ARBA" id="ARBA00010790"/>
    </source>
</evidence>
<sequence length="538" mass="58581">MDNPDFIIIGAGSSGCVLAERLTASGRHRVLVLEAGGDDRRFFVQMPLGYGKTFFDPKVNWMYRAEPDPGLAGNVDHWPRGRVLGGSSSINAMVWVRGHRADFDDWRAAGNPGWGADDMFAAFRAVECAVIGEEAIRGRGGPLNLFVPDRTTHPLTRKWFEAAQSLGLPLNPDFNGASQDGVGQFEFTIHNGRRLSAARAFLRPAMKRPNLRVITNALVTGLTFDGARVTGVSYTKGGRSITVKAGREVILSGGSVNSPQLLQLSGIGPADHLRTLGVEVRLDNPHVGRNLEDHVGINYTYRANCPTLNQVLRPWWGKLSVGMQYLLLRDGPLSVSLNQAGGFIRTSPERARPNMQLYFQAISTVIPRPGERPILDPDPWPGFSIGWSNCRPKSRGEIMIRSADPLEPPRITPNALSHPDDVAEMLETGRFVRKMAAASPLAECIEAEVLPGPDITDDEAMIDDIRRRSGTVYHPVATCRMGPDPARSVVNSRLRVHGLGGLRVVDCSVFPNLVSGNTNAAAIATGWRAAELVLQDTP</sequence>
<evidence type="ECO:0000259" key="8">
    <source>
        <dbReference type="PROSITE" id="PS00624"/>
    </source>
</evidence>
<dbReference type="AlphaFoldDB" id="A0A1C1YPR8"/>
<dbReference type="Gene3D" id="3.30.560.10">
    <property type="entry name" value="Glucose Oxidase, domain 3"/>
    <property type="match status" value="1"/>
</dbReference>
<comment type="caution">
    <text evidence="9">The sequence shown here is derived from an EMBL/GenBank/DDBJ whole genome shotgun (WGS) entry which is preliminary data.</text>
</comment>
<dbReference type="Proteomes" id="UP000094795">
    <property type="component" value="Unassembled WGS sequence"/>
</dbReference>
<dbReference type="EMBL" id="LQZT01000050">
    <property type="protein sequence ID" value="OCW55553.1"/>
    <property type="molecule type" value="Genomic_DNA"/>
</dbReference>
<dbReference type="InterPro" id="IPR012132">
    <property type="entry name" value="GMC_OxRdtase"/>
</dbReference>
<protein>
    <submittedName>
        <fullName evidence="9">Choline dehydrogenase</fullName>
    </submittedName>
</protein>
<dbReference type="Gene3D" id="3.50.50.60">
    <property type="entry name" value="FAD/NAD(P)-binding domain"/>
    <property type="match status" value="1"/>
</dbReference>
<dbReference type="PROSITE" id="PS00624">
    <property type="entry name" value="GMC_OXRED_2"/>
    <property type="match status" value="1"/>
</dbReference>
<evidence type="ECO:0000313" key="9">
    <source>
        <dbReference type="EMBL" id="OCW55553.1"/>
    </source>
</evidence>
<accession>A0A1C1YPR8</accession>
<gene>
    <name evidence="9" type="ORF">AWJ14_06075</name>
</gene>
<feature type="binding site" evidence="5">
    <location>
        <position position="219"/>
    </location>
    <ligand>
        <name>FAD</name>
        <dbReference type="ChEBI" id="CHEBI:57692"/>
    </ligand>
</feature>